<keyword evidence="2" id="KW-0472">Membrane</keyword>
<evidence type="ECO:0000256" key="2">
    <source>
        <dbReference type="SAM" id="Phobius"/>
    </source>
</evidence>
<dbReference type="AlphaFoldDB" id="I4EM68"/>
<reference evidence="4 5" key="1">
    <citation type="journal article" date="2012" name="ISME J.">
        <title>Nitrification expanded: discovery, physiology and genomics of a nitrite-oxidizing bacterium from the phylum Chloroflexi.</title>
        <authorList>
            <person name="Sorokin D.Y."/>
            <person name="Lucker S."/>
            <person name="Vejmelkova D."/>
            <person name="Kostrikina N.A."/>
            <person name="Kleerebezem R."/>
            <person name="Rijpstra W.I."/>
            <person name="Damste J.S."/>
            <person name="Le Paslier D."/>
            <person name="Muyzer G."/>
            <person name="Wagner M."/>
            <person name="van Loosdrecht M.C."/>
            <person name="Daims H."/>
        </authorList>
    </citation>
    <scope>NUCLEOTIDE SEQUENCE [LARGE SCALE GENOMIC DNA]</scope>
    <source>
        <strain evidence="5">none</strain>
    </source>
</reference>
<dbReference type="PANTHER" id="PTHR21666">
    <property type="entry name" value="PEPTIDASE-RELATED"/>
    <property type="match status" value="1"/>
</dbReference>
<keyword evidence="2" id="KW-0812">Transmembrane</keyword>
<feature type="compositionally biased region" description="Basic residues" evidence="1">
    <location>
        <begin position="1"/>
        <end position="15"/>
    </location>
</feature>
<protein>
    <submittedName>
        <fullName evidence="4">Peptidase M23</fullName>
    </submittedName>
</protein>
<dbReference type="InterPro" id="IPR011055">
    <property type="entry name" value="Dup_hybrid_motif"/>
</dbReference>
<dbReference type="Pfam" id="PF01551">
    <property type="entry name" value="Peptidase_M23"/>
    <property type="match status" value="1"/>
</dbReference>
<feature type="compositionally biased region" description="Low complexity" evidence="1">
    <location>
        <begin position="371"/>
        <end position="383"/>
    </location>
</feature>
<dbReference type="Pfam" id="PF01476">
    <property type="entry name" value="LysM"/>
    <property type="match status" value="3"/>
</dbReference>
<dbReference type="EMBL" id="CAGS01000523">
    <property type="protein sequence ID" value="CCF85781.1"/>
    <property type="molecule type" value="Genomic_DNA"/>
</dbReference>
<feature type="region of interest" description="Disordered" evidence="1">
    <location>
        <begin position="1"/>
        <end position="22"/>
    </location>
</feature>
<dbReference type="CDD" id="cd12797">
    <property type="entry name" value="M23_peptidase"/>
    <property type="match status" value="1"/>
</dbReference>
<organism evidence="4 5">
    <name type="scientific">Nitrolancea hollandica Lb</name>
    <dbReference type="NCBI Taxonomy" id="1129897"/>
    <lineage>
        <taxon>Bacteria</taxon>
        <taxon>Pseudomonadati</taxon>
        <taxon>Thermomicrobiota</taxon>
        <taxon>Thermomicrobia</taxon>
        <taxon>Sphaerobacterales</taxon>
        <taxon>Sphaerobacterineae</taxon>
        <taxon>Sphaerobacteraceae</taxon>
        <taxon>Nitrolancea</taxon>
    </lineage>
</organism>
<dbReference type="Proteomes" id="UP000004221">
    <property type="component" value="Unassembled WGS sequence"/>
</dbReference>
<dbReference type="SUPFAM" id="SSF54106">
    <property type="entry name" value="LysM domain"/>
    <property type="match status" value="3"/>
</dbReference>
<dbReference type="PANTHER" id="PTHR21666:SF270">
    <property type="entry name" value="MUREIN HYDROLASE ACTIVATOR ENVC"/>
    <property type="match status" value="1"/>
</dbReference>
<feature type="domain" description="LysM" evidence="3">
    <location>
        <begin position="211"/>
        <end position="255"/>
    </location>
</feature>
<dbReference type="SUPFAM" id="SSF51261">
    <property type="entry name" value="Duplicated hybrid motif"/>
    <property type="match status" value="1"/>
</dbReference>
<comment type="caution">
    <text evidence="4">The sequence shown here is derived from an EMBL/GenBank/DDBJ whole genome shotgun (WGS) entry which is preliminary data.</text>
</comment>
<dbReference type="InterPro" id="IPR036779">
    <property type="entry name" value="LysM_dom_sf"/>
</dbReference>
<feature type="region of interest" description="Disordered" evidence="1">
    <location>
        <begin position="308"/>
        <end position="427"/>
    </location>
</feature>
<evidence type="ECO:0000259" key="3">
    <source>
        <dbReference type="PROSITE" id="PS51782"/>
    </source>
</evidence>
<feature type="compositionally biased region" description="Polar residues" evidence="1">
    <location>
        <begin position="321"/>
        <end position="343"/>
    </location>
</feature>
<dbReference type="InterPro" id="IPR016047">
    <property type="entry name" value="M23ase_b-sheet_dom"/>
</dbReference>
<evidence type="ECO:0000313" key="4">
    <source>
        <dbReference type="EMBL" id="CCF85781.1"/>
    </source>
</evidence>
<dbReference type="Gene3D" id="2.70.70.10">
    <property type="entry name" value="Glucose Permease (Domain IIA)"/>
    <property type="match status" value="1"/>
</dbReference>
<evidence type="ECO:0000313" key="5">
    <source>
        <dbReference type="Proteomes" id="UP000004221"/>
    </source>
</evidence>
<dbReference type="Gene3D" id="3.10.350.10">
    <property type="entry name" value="LysM domain"/>
    <property type="match status" value="3"/>
</dbReference>
<feature type="domain" description="LysM" evidence="3">
    <location>
        <begin position="153"/>
        <end position="199"/>
    </location>
</feature>
<feature type="transmembrane region" description="Helical" evidence="2">
    <location>
        <begin position="39"/>
        <end position="60"/>
    </location>
</feature>
<dbReference type="CDD" id="cd00118">
    <property type="entry name" value="LysM"/>
    <property type="match status" value="3"/>
</dbReference>
<dbReference type="SMART" id="SM00257">
    <property type="entry name" value="LysM"/>
    <property type="match status" value="4"/>
</dbReference>
<dbReference type="GO" id="GO:0004222">
    <property type="term" value="F:metalloendopeptidase activity"/>
    <property type="evidence" value="ECO:0007669"/>
    <property type="project" value="TreeGrafter"/>
</dbReference>
<dbReference type="OrthoDB" id="9809488at2"/>
<gene>
    <name evidence="4" type="ORF">NITHO_570002</name>
</gene>
<sequence length="556" mass="57468">MRRRGNSRLRRRPRRLSLPPPGLGSRFLHYVNNARTPQVILAVVVVMITVIAVSSGVGALTGRSNPGAKSETLTPSSPPPSTASISVGDPTPSPSSHSFPLEQYVTHEGETIDGIAAATGRSTETLLWANTVSERDKPLPAGTAMNIPPLDGVVHLVQTGDTLESIAEAFQVKPADITGYAPNHVAGDQELAPGQLILIPGASVQRRERIVTYDVRPGDTLGAIAGRFGLEPNAILSANEIDEPTLIYAGQALTIPPPHTMVAKVQPGDSLNSLAARWGVDPETIATYPGNDITDPDTVVAGQSLVIPIEQAPGTPKGASPDTTGSAVTKDTTPPGASQSPSPSRDAATDAGKPAESVAPATPSVEPEPAPGAGQQPATEPGPVQEPAPTPSPEAGSPIPTQPSPASTGNAPGSEHSPSAHPRGNFIWPAKGTITQRFGPTDVATDPPYAGYEHFHTGLDIANDRGTPVVAADDGIVAFAGWATDGLGYTVKIDHVDGFVTWYGHLAEQPSVKPGDQVGKGEALGSMGSTGNSAGPHVHFKIVHHGTYLNPVEHLP</sequence>
<evidence type="ECO:0000256" key="1">
    <source>
        <dbReference type="SAM" id="MobiDB-lite"/>
    </source>
</evidence>
<dbReference type="InterPro" id="IPR018392">
    <property type="entry name" value="LysM"/>
</dbReference>
<dbReference type="RefSeq" id="WP_008480968.1">
    <property type="nucleotide sequence ID" value="NZ_CAGS01000523.1"/>
</dbReference>
<dbReference type="PROSITE" id="PS51782">
    <property type="entry name" value="LYSM"/>
    <property type="match status" value="3"/>
</dbReference>
<feature type="domain" description="LysM" evidence="3">
    <location>
        <begin position="261"/>
        <end position="307"/>
    </location>
</feature>
<keyword evidence="2" id="KW-1133">Transmembrane helix</keyword>
<proteinExistence type="predicted"/>
<keyword evidence="5" id="KW-1185">Reference proteome</keyword>
<name>I4EM68_9BACT</name>
<accession>I4EM68</accession>
<dbReference type="InterPro" id="IPR050570">
    <property type="entry name" value="Cell_wall_metabolism_enzyme"/>
</dbReference>
<feature type="region of interest" description="Disordered" evidence="1">
    <location>
        <begin position="59"/>
        <end position="100"/>
    </location>
</feature>